<accession>A0A6J6ECM5</accession>
<feature type="domain" description="DUF3048" evidence="2">
    <location>
        <begin position="55"/>
        <end position="176"/>
    </location>
</feature>
<dbReference type="InterPro" id="IPR035328">
    <property type="entry name" value="DUF3048_C"/>
</dbReference>
<dbReference type="Pfam" id="PF11258">
    <property type="entry name" value="DUF3048"/>
    <property type="match status" value="1"/>
</dbReference>
<dbReference type="SUPFAM" id="SSF159774">
    <property type="entry name" value="YerB-like"/>
    <property type="match status" value="1"/>
</dbReference>
<dbReference type="Pfam" id="PF17479">
    <property type="entry name" value="DUF3048_C"/>
    <property type="match status" value="1"/>
</dbReference>
<feature type="region of interest" description="Disordered" evidence="1">
    <location>
        <begin position="21"/>
        <end position="42"/>
    </location>
</feature>
<evidence type="ECO:0000259" key="3">
    <source>
        <dbReference type="Pfam" id="PF17479"/>
    </source>
</evidence>
<gene>
    <name evidence="4" type="ORF">UFOPK1740_00379</name>
</gene>
<name>A0A6J6ECM5_9ZZZZ</name>
<dbReference type="AlphaFoldDB" id="A0A6J6ECM5"/>
<proteinExistence type="predicted"/>
<feature type="domain" description="DUF3048" evidence="3">
    <location>
        <begin position="214"/>
        <end position="321"/>
    </location>
</feature>
<protein>
    <submittedName>
        <fullName evidence="4">Unannotated protein</fullName>
    </submittedName>
</protein>
<dbReference type="PROSITE" id="PS51257">
    <property type="entry name" value="PROKAR_LIPOPROTEIN"/>
    <property type="match status" value="1"/>
</dbReference>
<dbReference type="EMBL" id="CAEZTU010000009">
    <property type="protein sequence ID" value="CAB4573035.1"/>
    <property type="molecule type" value="Genomic_DNA"/>
</dbReference>
<organism evidence="4">
    <name type="scientific">freshwater metagenome</name>
    <dbReference type="NCBI Taxonomy" id="449393"/>
    <lineage>
        <taxon>unclassified sequences</taxon>
        <taxon>metagenomes</taxon>
        <taxon>ecological metagenomes</taxon>
    </lineage>
</organism>
<dbReference type="InterPro" id="IPR021416">
    <property type="entry name" value="DUF3048_N"/>
</dbReference>
<evidence type="ECO:0000313" key="4">
    <source>
        <dbReference type="EMBL" id="CAB4573035.1"/>
    </source>
</evidence>
<dbReference type="Gene3D" id="3.50.90.10">
    <property type="entry name" value="YerB-like"/>
    <property type="match status" value="1"/>
</dbReference>
<dbReference type="InterPro" id="IPR023158">
    <property type="entry name" value="YerB-like_sf"/>
</dbReference>
<sequence>MTKTMKLIALASVATFALSACGGNTSTQPEPTPEVTESAKVGFSPISGLPGGSGGPIAVVKIDNVNPARPQWGLSAADMVFVEEVEAGLTRIAAVYNSSMPNKVGPVRSARISDLEIMEQFGTPAFAFSGAQQKFLPLIDQANLINASHGLNGKFYTRQTDKNAPHNLTVDLGALVSSLTGISGAKDMGWTFSDVPATGGTTTNSFSAKWPASRVGAQWDGTNNAWVIALDNEPASDAVTNQPMFAKNIIVQYVEQLADSGFQDKSGNKTPLIQSVGSGEAILMRDGQRFEATWSRPMATSPTSYTVGATSYVFAPGQTWVLFVPKTYPVTFDPETSPTPGS</sequence>
<evidence type="ECO:0000259" key="2">
    <source>
        <dbReference type="Pfam" id="PF11258"/>
    </source>
</evidence>
<evidence type="ECO:0000256" key="1">
    <source>
        <dbReference type="SAM" id="MobiDB-lite"/>
    </source>
</evidence>
<reference evidence="4" key="1">
    <citation type="submission" date="2020-05" db="EMBL/GenBank/DDBJ databases">
        <authorList>
            <person name="Chiriac C."/>
            <person name="Salcher M."/>
            <person name="Ghai R."/>
            <person name="Kavagutti S V."/>
        </authorList>
    </citation>
    <scope>NUCLEOTIDE SEQUENCE</scope>
</reference>